<dbReference type="Gene3D" id="3.30.450.20">
    <property type="entry name" value="PAS domain"/>
    <property type="match status" value="1"/>
</dbReference>
<comment type="catalytic activity">
    <reaction evidence="1">
        <text>ATP + protein L-histidine = ADP + protein N-phospho-L-histidine.</text>
        <dbReference type="EC" id="2.7.13.3"/>
    </reaction>
</comment>
<comment type="caution">
    <text evidence="11">The sequence shown here is derived from an EMBL/GenBank/DDBJ whole genome shotgun (WGS) entry which is preliminary data.</text>
</comment>
<dbReference type="PROSITE" id="PS50109">
    <property type="entry name" value="HIS_KIN"/>
    <property type="match status" value="1"/>
</dbReference>
<dbReference type="NCBIfam" id="TIGR00229">
    <property type="entry name" value="sensory_box"/>
    <property type="match status" value="1"/>
</dbReference>
<dbReference type="RefSeq" id="WP_138153600.1">
    <property type="nucleotide sequence ID" value="NZ_VANU01000007.1"/>
</dbReference>
<dbReference type="CDD" id="cd00130">
    <property type="entry name" value="PAS"/>
    <property type="match status" value="1"/>
</dbReference>
<dbReference type="Pfam" id="PF02518">
    <property type="entry name" value="HATPase_c"/>
    <property type="match status" value="1"/>
</dbReference>
<dbReference type="SUPFAM" id="SSF47384">
    <property type="entry name" value="Homodimeric domain of signal transducing histidine kinase"/>
    <property type="match status" value="1"/>
</dbReference>
<keyword evidence="4" id="KW-0808">Transferase</keyword>
<dbReference type="InterPro" id="IPR003661">
    <property type="entry name" value="HisK_dim/P_dom"/>
</dbReference>
<dbReference type="InterPro" id="IPR036097">
    <property type="entry name" value="HisK_dim/P_sf"/>
</dbReference>
<evidence type="ECO:0000256" key="4">
    <source>
        <dbReference type="ARBA" id="ARBA00022679"/>
    </source>
</evidence>
<dbReference type="PRINTS" id="PR00344">
    <property type="entry name" value="BCTRLSENSOR"/>
</dbReference>
<dbReference type="GO" id="GO:0000155">
    <property type="term" value="F:phosphorelay sensor kinase activity"/>
    <property type="evidence" value="ECO:0007669"/>
    <property type="project" value="InterPro"/>
</dbReference>
<sequence>MNFLRIIFILILINNFLFSQEINLTLEEKDFLKKNSPIRLHNELNWPPYNFNENGQPKGFSIDYMNLLAKKLNIDIVYITGPSWDEFMNMLQEDKLDAIINISKNEQRAKTIAFTSIFHTAANAIYVKRGNEYLDSLEKLEGKTLVMPKGFFAQKAIAKYYPKIKQILVKDTLECLKVLSLGNADATIGKKNVIDYVITLNNISGVVPTNYVDDNRMVSLIRIGTSKDKTILRDIFEKAQKNVTDEEILALKRKWFGVKDILNSKPSNFLNINEIKYINSKKIFRMCNIPDLKPIEFFENSKFQGITIDILKSITDKTNMRFIPVKTNSWEEAKSFLKEGKCDFIPTVTKSEDLIDFATVTKPFLSYKLAIITQKNKPVATSLEDILDKSIAKRKDSKIIQVLRSSYPDLKVIETNTNRESLEAVSKGNAYFALEPLPIASYYISNYALKNLYISRYTNMPFTVHMAVAKDNKLLLSILNKSINNISQTERREIFSKWTASSLNYKAITDYEYFWEIVSTLLFLILIFSYRHYVLDKLNKNLTSANEEIEKKTKELEKQKLLFETLYTKSADGVILIRDGIISSCNEATLKILKFDESEIINNTLENLAPAIQPDSQSSKTIIKKYMDEALNDGVVSFELVLTDASQSDIWAEIVFTSIEIESKLFLHTVIRDITSRKNLEQKLEDLNSNLEKRVIEEIKKNEINTQRLVQQSRLAQMGEMISMIAHQWRQPLSAISATTNNLILKMIISDEVDKKYFDNELKLITEYSQHLSSTIDDFRNFFKTDKEKVCFKLNQVINKSLYLINTALDSNGIKLEKHLDETIEIYSYPSELQQVILNILKNAEDALNENTNIKDKQITVITYKKDNSKAIIEIIDNAGGISNEVKEKIFDPYFSTKTKKDGTGLGLYMSKIIINEHCNGRLFVSNANDGANFQIELPLYKKV</sequence>
<keyword evidence="3" id="KW-0597">Phosphoprotein</keyword>
<keyword evidence="7" id="KW-0067">ATP-binding</keyword>
<dbReference type="SUPFAM" id="SSF55874">
    <property type="entry name" value="ATPase domain of HSP90 chaperone/DNA topoisomerase II/histidine kinase"/>
    <property type="match status" value="1"/>
</dbReference>
<dbReference type="InterPro" id="IPR004358">
    <property type="entry name" value="Sig_transdc_His_kin-like_C"/>
</dbReference>
<evidence type="ECO:0000259" key="10">
    <source>
        <dbReference type="PROSITE" id="PS50109"/>
    </source>
</evidence>
<feature type="coiled-coil region" evidence="9">
    <location>
        <begin position="535"/>
        <end position="566"/>
    </location>
</feature>
<dbReference type="InterPro" id="IPR005467">
    <property type="entry name" value="His_kinase_dom"/>
</dbReference>
<keyword evidence="6" id="KW-0418">Kinase</keyword>
<proteinExistence type="predicted"/>
<evidence type="ECO:0000313" key="11">
    <source>
        <dbReference type="EMBL" id="TLP35754.1"/>
    </source>
</evidence>
<dbReference type="InterPro" id="IPR003594">
    <property type="entry name" value="HATPase_dom"/>
</dbReference>
<evidence type="ECO:0000256" key="3">
    <source>
        <dbReference type="ARBA" id="ARBA00022553"/>
    </source>
</evidence>
<accession>A0A5R8XXI2</accession>
<evidence type="ECO:0000313" key="12">
    <source>
        <dbReference type="Proteomes" id="UP000308901"/>
    </source>
</evidence>
<keyword evidence="12" id="KW-1185">Reference proteome</keyword>
<dbReference type="Pfam" id="PF00497">
    <property type="entry name" value="SBP_bac_3"/>
    <property type="match status" value="2"/>
</dbReference>
<dbReference type="SUPFAM" id="SSF55785">
    <property type="entry name" value="PYP-like sensor domain (PAS domain)"/>
    <property type="match status" value="1"/>
</dbReference>
<dbReference type="SMART" id="SM00388">
    <property type="entry name" value="HisKA"/>
    <property type="match status" value="1"/>
</dbReference>
<protein>
    <recommendedName>
        <fullName evidence="2">histidine kinase</fullName>
        <ecNumber evidence="2">2.7.13.3</ecNumber>
    </recommendedName>
</protein>
<evidence type="ECO:0000256" key="7">
    <source>
        <dbReference type="ARBA" id="ARBA00022840"/>
    </source>
</evidence>
<keyword evidence="9" id="KW-0175">Coiled coil</keyword>
<dbReference type="Gene3D" id="1.10.287.130">
    <property type="match status" value="1"/>
</dbReference>
<dbReference type="CDD" id="cd00082">
    <property type="entry name" value="HisKA"/>
    <property type="match status" value="1"/>
</dbReference>
<evidence type="ECO:0000256" key="6">
    <source>
        <dbReference type="ARBA" id="ARBA00022777"/>
    </source>
</evidence>
<dbReference type="PANTHER" id="PTHR43065:SF10">
    <property type="entry name" value="PEROXIDE STRESS-ACTIVATED HISTIDINE KINASE MAK3"/>
    <property type="match status" value="1"/>
</dbReference>
<feature type="domain" description="Histidine kinase" evidence="10">
    <location>
        <begin position="724"/>
        <end position="942"/>
    </location>
</feature>
<dbReference type="InterPro" id="IPR035965">
    <property type="entry name" value="PAS-like_dom_sf"/>
</dbReference>
<keyword evidence="5" id="KW-0547">Nucleotide-binding</keyword>
<dbReference type="Proteomes" id="UP000308901">
    <property type="component" value="Unassembled WGS sequence"/>
</dbReference>
<reference evidence="11 12" key="1">
    <citation type="submission" date="2019-05" db="EMBL/GenBank/DDBJ databases">
        <title>Arcobacter sp. nov., isolated from sea sediment.</title>
        <authorList>
            <person name="Kim W."/>
        </authorList>
    </citation>
    <scope>NUCLEOTIDE SEQUENCE [LARGE SCALE GENOMIC DNA]</scope>
    <source>
        <strain evidence="11 12">CAU 1517</strain>
    </source>
</reference>
<dbReference type="Gene3D" id="3.30.565.10">
    <property type="entry name" value="Histidine kinase-like ATPase, C-terminal domain"/>
    <property type="match status" value="1"/>
</dbReference>
<dbReference type="Pfam" id="PF13426">
    <property type="entry name" value="PAS_9"/>
    <property type="match status" value="1"/>
</dbReference>
<evidence type="ECO:0000256" key="8">
    <source>
        <dbReference type="ARBA" id="ARBA00023012"/>
    </source>
</evidence>
<evidence type="ECO:0000256" key="2">
    <source>
        <dbReference type="ARBA" id="ARBA00012438"/>
    </source>
</evidence>
<evidence type="ECO:0000256" key="9">
    <source>
        <dbReference type="SAM" id="Coils"/>
    </source>
</evidence>
<dbReference type="Gene3D" id="3.40.190.10">
    <property type="entry name" value="Periplasmic binding protein-like II"/>
    <property type="match status" value="4"/>
</dbReference>
<dbReference type="InterPro" id="IPR036890">
    <property type="entry name" value="HATPase_C_sf"/>
</dbReference>
<dbReference type="InterPro" id="IPR000014">
    <property type="entry name" value="PAS"/>
</dbReference>
<dbReference type="EC" id="2.7.13.3" evidence="2"/>
<dbReference type="SUPFAM" id="SSF53850">
    <property type="entry name" value="Periplasmic binding protein-like II"/>
    <property type="match status" value="2"/>
</dbReference>
<name>A0A5R8XXI2_9BACT</name>
<dbReference type="CDD" id="cd01007">
    <property type="entry name" value="PBP2_BvgS_HisK_like"/>
    <property type="match status" value="2"/>
</dbReference>
<dbReference type="PANTHER" id="PTHR43065">
    <property type="entry name" value="SENSOR HISTIDINE KINASE"/>
    <property type="match status" value="1"/>
</dbReference>
<dbReference type="SMART" id="SM00387">
    <property type="entry name" value="HATPase_c"/>
    <property type="match status" value="1"/>
</dbReference>
<keyword evidence="8" id="KW-0902">Two-component regulatory system</keyword>
<gene>
    <name evidence="11" type="ORF">FDK22_13945</name>
</gene>
<organism evidence="11 12">
    <name type="scientific">Arcobacter arenosus</name>
    <dbReference type="NCBI Taxonomy" id="2576037"/>
    <lineage>
        <taxon>Bacteria</taxon>
        <taxon>Pseudomonadati</taxon>
        <taxon>Campylobacterota</taxon>
        <taxon>Epsilonproteobacteria</taxon>
        <taxon>Campylobacterales</taxon>
        <taxon>Arcobacteraceae</taxon>
        <taxon>Arcobacter</taxon>
    </lineage>
</organism>
<dbReference type="OrthoDB" id="5365097at2"/>
<dbReference type="SMART" id="SM00062">
    <property type="entry name" value="PBPb"/>
    <property type="match status" value="2"/>
</dbReference>
<dbReference type="EMBL" id="VANU01000007">
    <property type="protein sequence ID" value="TLP35754.1"/>
    <property type="molecule type" value="Genomic_DNA"/>
</dbReference>
<dbReference type="AlphaFoldDB" id="A0A5R8XXI2"/>
<dbReference type="InterPro" id="IPR001638">
    <property type="entry name" value="Solute-binding_3/MltF_N"/>
</dbReference>
<evidence type="ECO:0000256" key="5">
    <source>
        <dbReference type="ARBA" id="ARBA00022741"/>
    </source>
</evidence>
<dbReference type="GO" id="GO:0005524">
    <property type="term" value="F:ATP binding"/>
    <property type="evidence" value="ECO:0007669"/>
    <property type="project" value="UniProtKB-KW"/>
</dbReference>
<evidence type="ECO:0000256" key="1">
    <source>
        <dbReference type="ARBA" id="ARBA00000085"/>
    </source>
</evidence>